<dbReference type="EMBL" id="JAUPEV010000006">
    <property type="protein sequence ID" value="MDO7253225.1"/>
    <property type="molecule type" value="Genomic_DNA"/>
</dbReference>
<protein>
    <submittedName>
        <fullName evidence="3">Uncharacterized protein</fullName>
    </submittedName>
</protein>
<keyword evidence="1" id="KW-0812">Transmembrane</keyword>
<evidence type="ECO:0000313" key="5">
    <source>
        <dbReference type="Proteomes" id="UP001240777"/>
    </source>
</evidence>
<dbReference type="EMBL" id="JAUYZK010000006">
    <property type="protein sequence ID" value="MDP2539149.1"/>
    <property type="molecule type" value="Genomic_DNA"/>
</dbReference>
<gene>
    <name evidence="2" type="ORF">Q5I04_04795</name>
    <name evidence="3" type="ORF">Q5I06_05110</name>
</gene>
<proteinExistence type="predicted"/>
<evidence type="ECO:0000313" key="4">
    <source>
        <dbReference type="Proteomes" id="UP001177258"/>
    </source>
</evidence>
<reference evidence="3 5" key="1">
    <citation type="submission" date="2023-07" db="EMBL/GenBank/DDBJ databases">
        <title>Unpublished Manusciprt.</title>
        <authorList>
            <person name="Aydin F."/>
            <person name="Tarhane S."/>
            <person name="Saticioglu I.B."/>
            <person name="Karakaya E."/>
            <person name="Abay S."/>
            <person name="Guran O."/>
            <person name="Bozkurt E."/>
            <person name="Uzum N."/>
            <person name="Olgun K."/>
            <person name="Jablonski D."/>
        </authorList>
    </citation>
    <scope>NUCLEOTIDE SEQUENCE</scope>
    <source>
        <strain evidence="5">faydin-H75</strain>
        <strain evidence="3">Faydin-H76</strain>
    </source>
</reference>
<dbReference type="RefSeq" id="WP_305517070.1">
    <property type="nucleotide sequence ID" value="NZ_JAUPEV010000006.1"/>
</dbReference>
<organism evidence="3 4">
    <name type="scientific">Helicobacter cappadocius</name>
    <dbReference type="NCBI Taxonomy" id="3063998"/>
    <lineage>
        <taxon>Bacteria</taxon>
        <taxon>Pseudomonadati</taxon>
        <taxon>Campylobacterota</taxon>
        <taxon>Epsilonproteobacteria</taxon>
        <taxon>Campylobacterales</taxon>
        <taxon>Helicobacteraceae</taxon>
        <taxon>Helicobacter</taxon>
    </lineage>
</organism>
<dbReference type="AlphaFoldDB" id="A0AA90SSP2"/>
<reference evidence="2 4" key="3">
    <citation type="journal article" date="2024" name="Syst. Appl. Microbiol.">
        <title>Helicobacter cappadocius sp. nov., from lizards: The first psychrotrophic Helicobacter species.</title>
        <authorList>
            <person name="Aydin F."/>
            <person name="Tarhane S."/>
            <person name="Karakaya E."/>
            <person name="Abay S."/>
            <person name="Kayman T."/>
            <person name="Guran O."/>
            <person name="Bozkurt E."/>
            <person name="Uzum N."/>
            <person name="Avci A."/>
            <person name="Olgun K."/>
            <person name="Jablonski D."/>
            <person name="Guran C."/>
            <person name="Burcin Saticioglu I."/>
        </authorList>
    </citation>
    <scope>NUCLEOTIDE SEQUENCE [LARGE SCALE GENOMIC DNA]</scope>
    <source>
        <strain evidence="2">Faydin-H75</strain>
        <strain evidence="4">faydin-H76</strain>
    </source>
</reference>
<evidence type="ECO:0000256" key="1">
    <source>
        <dbReference type="SAM" id="Phobius"/>
    </source>
</evidence>
<keyword evidence="5" id="KW-1185">Reference proteome</keyword>
<keyword evidence="1" id="KW-0472">Membrane</keyword>
<dbReference type="Proteomes" id="UP001177258">
    <property type="component" value="Unassembled WGS sequence"/>
</dbReference>
<dbReference type="Proteomes" id="UP001240777">
    <property type="component" value="Unassembled WGS sequence"/>
</dbReference>
<evidence type="ECO:0000313" key="3">
    <source>
        <dbReference type="EMBL" id="MDP2539149.1"/>
    </source>
</evidence>
<comment type="caution">
    <text evidence="3">The sequence shown here is derived from an EMBL/GenBank/DDBJ whole genome shotgun (WGS) entry which is preliminary data.</text>
</comment>
<sequence length="46" mass="5196">MGFEVFGLRVFDLSQPFGYVEAFSTIIVVCVLAYIGFCILKFKAKK</sequence>
<name>A0AA90SSP2_9HELI</name>
<evidence type="ECO:0000313" key="2">
    <source>
        <dbReference type="EMBL" id="MDO7253225.1"/>
    </source>
</evidence>
<feature type="transmembrane region" description="Helical" evidence="1">
    <location>
        <begin position="20"/>
        <end position="40"/>
    </location>
</feature>
<accession>A0AA90SSP2</accession>
<reference evidence="2" key="2">
    <citation type="submission" date="2023-07" db="EMBL/GenBank/DDBJ databases">
        <authorList>
            <person name="Aydin F."/>
            <person name="Tarhane S."/>
            <person name="Saticioglu I.B."/>
            <person name="Karakaya E."/>
            <person name="Abay S."/>
            <person name="Guran O."/>
            <person name="Bozkurt E."/>
            <person name="Uzum N."/>
            <person name="Olgun K."/>
            <person name="Jablonski D."/>
        </authorList>
    </citation>
    <scope>NUCLEOTIDE SEQUENCE</scope>
    <source>
        <strain evidence="2">Faydin-H75</strain>
    </source>
</reference>
<keyword evidence="1" id="KW-1133">Transmembrane helix</keyword>